<keyword evidence="2" id="KW-1185">Reference proteome</keyword>
<dbReference type="OrthoDB" id="7705857at2"/>
<evidence type="ECO:0000313" key="2">
    <source>
        <dbReference type="Proteomes" id="UP000005307"/>
    </source>
</evidence>
<dbReference type="KEGG" id="oat:OAN307_c06370"/>
<protein>
    <recommendedName>
        <fullName evidence="3">Sulfotransferase family protein</fullName>
    </recommendedName>
</protein>
<dbReference type="InterPro" id="IPR027417">
    <property type="entry name" value="P-loop_NTPase"/>
</dbReference>
<dbReference type="Proteomes" id="UP000005307">
    <property type="component" value="Chromosome"/>
</dbReference>
<dbReference type="STRING" id="391626.OAN307_c06370"/>
<evidence type="ECO:0000313" key="1">
    <source>
        <dbReference type="EMBL" id="AGI66364.1"/>
    </source>
</evidence>
<accession>M9R128</accession>
<gene>
    <name evidence="1" type="ORF">OAN307_c06370</name>
</gene>
<dbReference type="SUPFAM" id="SSF52540">
    <property type="entry name" value="P-loop containing nucleoside triphosphate hydrolases"/>
    <property type="match status" value="1"/>
</dbReference>
<evidence type="ECO:0008006" key="3">
    <source>
        <dbReference type="Google" id="ProtNLM"/>
    </source>
</evidence>
<dbReference type="RefSeq" id="WP_015498413.1">
    <property type="nucleotide sequence ID" value="NC_020911.1"/>
</dbReference>
<name>M9R128_9RHOB</name>
<dbReference type="AlphaFoldDB" id="M9R128"/>
<proteinExistence type="predicted"/>
<dbReference type="HOGENOM" id="CLU_1037476_0_0_5"/>
<dbReference type="eggNOG" id="ENOG5032H5Z">
    <property type="taxonomic scope" value="Bacteria"/>
</dbReference>
<organism evidence="1 2">
    <name type="scientific">Octadecabacter antarcticus 307</name>
    <dbReference type="NCBI Taxonomy" id="391626"/>
    <lineage>
        <taxon>Bacteria</taxon>
        <taxon>Pseudomonadati</taxon>
        <taxon>Pseudomonadota</taxon>
        <taxon>Alphaproteobacteria</taxon>
        <taxon>Rhodobacterales</taxon>
        <taxon>Roseobacteraceae</taxon>
        <taxon>Octadecabacter</taxon>
    </lineage>
</organism>
<reference evidence="1 2" key="1">
    <citation type="journal article" date="2013" name="PLoS ONE">
        <title>Poles Apart: Arctic and Antarctic Octadecabacter strains Share High Genome Plasticity and a New Type of Xanthorhodopsin.</title>
        <authorList>
            <person name="Vollmers J."/>
            <person name="Voget S."/>
            <person name="Dietrich S."/>
            <person name="Gollnow K."/>
            <person name="Smits M."/>
            <person name="Meyer K."/>
            <person name="Brinkhoff T."/>
            <person name="Simon M."/>
            <person name="Daniel R."/>
        </authorList>
    </citation>
    <scope>NUCLEOTIDE SEQUENCE [LARGE SCALE GENOMIC DNA]</scope>
    <source>
        <strain evidence="1 2">307</strain>
    </source>
</reference>
<dbReference type="EMBL" id="CP003740">
    <property type="protein sequence ID" value="AGI66364.1"/>
    <property type="molecule type" value="Genomic_DNA"/>
</dbReference>
<sequence length="266" mass="29156">MPRRRVIVHAGFHKTGTTSAQRFLRANGKNIWPRCSLVLPGRLRKGAARMAVRYSRYGKPALLDAFADDLHATLSKIDQTSSRKVLISDENIAGRMPGRDGQMCYSATPTLMARAEDVICDVFGTETDVVFYFTTRDPQSWIKSTYKHNLRTSRLTMDEAAYMATYAPAADLDGVTKAVAAAVTGSVCSIDLADLNGPEGPAQPLMDLIELPEHRRRKLVPHPVENAGPDDRFLADLLALNRSNLSDKALITAKADLLGKADEDDG</sequence>